<reference evidence="1" key="1">
    <citation type="submission" date="2021-06" db="EMBL/GenBank/DDBJ databases">
        <authorList>
            <person name="Kallberg Y."/>
            <person name="Tangrot J."/>
            <person name="Rosling A."/>
        </authorList>
    </citation>
    <scope>NUCLEOTIDE SEQUENCE</scope>
    <source>
        <strain evidence="1">28 12/20/2015</strain>
    </source>
</reference>
<name>A0ACA9MNQ4_9GLOM</name>
<dbReference type="EMBL" id="CAJVPW010009353">
    <property type="protein sequence ID" value="CAG8604336.1"/>
    <property type="molecule type" value="Genomic_DNA"/>
</dbReference>
<organism evidence="1 2">
    <name type="scientific">Cetraspora pellucida</name>
    <dbReference type="NCBI Taxonomy" id="1433469"/>
    <lineage>
        <taxon>Eukaryota</taxon>
        <taxon>Fungi</taxon>
        <taxon>Fungi incertae sedis</taxon>
        <taxon>Mucoromycota</taxon>
        <taxon>Glomeromycotina</taxon>
        <taxon>Glomeromycetes</taxon>
        <taxon>Diversisporales</taxon>
        <taxon>Gigasporaceae</taxon>
        <taxon>Cetraspora</taxon>
    </lineage>
</organism>
<keyword evidence="2" id="KW-1185">Reference proteome</keyword>
<accession>A0ACA9MNQ4</accession>
<evidence type="ECO:0000313" key="2">
    <source>
        <dbReference type="Proteomes" id="UP000789366"/>
    </source>
</evidence>
<dbReference type="Proteomes" id="UP000789366">
    <property type="component" value="Unassembled WGS sequence"/>
</dbReference>
<evidence type="ECO:0000313" key="1">
    <source>
        <dbReference type="EMBL" id="CAG8604336.1"/>
    </source>
</evidence>
<proteinExistence type="predicted"/>
<gene>
    <name evidence="1" type="ORF">SPELUC_LOCUS7252</name>
</gene>
<protein>
    <submittedName>
        <fullName evidence="1">2482_t:CDS:1</fullName>
    </submittedName>
</protein>
<sequence>MDRQALPCKVIQKKPNCNFYQVGCKFGILNTWFSANELEPLGTDDFLDLDIIPMGKFISLQNAGSQQNLTRPIKPLQNITNEASNQECVQDTRGDA</sequence>
<comment type="caution">
    <text evidence="1">The sequence shown here is derived from an EMBL/GenBank/DDBJ whole genome shotgun (WGS) entry which is preliminary data.</text>
</comment>